<evidence type="ECO:0000313" key="4">
    <source>
        <dbReference type="Proteomes" id="UP001597561"/>
    </source>
</evidence>
<feature type="domain" description="Phage tail fibre protein N-terminal" evidence="2">
    <location>
        <begin position="8"/>
        <end position="155"/>
    </location>
</feature>
<sequence>MGSFGGLILTNRGRNLQAKAQAGAELQFTRMAIGDGNLSGSSIIELTALKNERKSMAITKLNANTPGQARVGSVLNNQDITSGFYFREIGVFATDPDLGEVLYCYANAGNTADYIPSGAGGGTDLIEKTIDVVTLVGNASSVSAVINESLVFATVDLVNQTKSELQEDFNDLAGAGRTVETVKGNAVILQDLDERVTTHSAEETTGAHVIGNITGLQSALNGKESTLNPDQKRKITFGTAEPTGGSDGDIYFQYE</sequence>
<evidence type="ECO:0000259" key="2">
    <source>
        <dbReference type="Pfam" id="PF12571"/>
    </source>
</evidence>
<dbReference type="Pfam" id="PF12571">
    <property type="entry name" value="Phage_tail_fib"/>
    <property type="match status" value="1"/>
</dbReference>
<dbReference type="RefSeq" id="WP_204730051.1">
    <property type="nucleotide sequence ID" value="NZ_JAFBDK010000013.1"/>
</dbReference>
<reference evidence="4" key="1">
    <citation type="journal article" date="2019" name="Int. J. Syst. Evol. Microbiol.">
        <title>The Global Catalogue of Microorganisms (GCM) 10K type strain sequencing project: providing services to taxonomists for standard genome sequencing and annotation.</title>
        <authorList>
            <consortium name="The Broad Institute Genomics Platform"/>
            <consortium name="The Broad Institute Genome Sequencing Center for Infectious Disease"/>
            <person name="Wu L."/>
            <person name="Ma J."/>
        </authorList>
    </citation>
    <scope>NUCLEOTIDE SEQUENCE [LARGE SCALE GENOMIC DNA]</scope>
    <source>
        <strain evidence="4">KCTC 13528</strain>
    </source>
</reference>
<gene>
    <name evidence="3" type="ORF">ACFS5P_06075</name>
</gene>
<dbReference type="Proteomes" id="UP001597561">
    <property type="component" value="Unassembled WGS sequence"/>
</dbReference>
<evidence type="ECO:0000256" key="1">
    <source>
        <dbReference type="SAM" id="MobiDB-lite"/>
    </source>
</evidence>
<feature type="region of interest" description="Disordered" evidence="1">
    <location>
        <begin position="224"/>
        <end position="255"/>
    </location>
</feature>
<dbReference type="EMBL" id="JBHUPG010000009">
    <property type="protein sequence ID" value="MFD2911436.1"/>
    <property type="molecule type" value="Genomic_DNA"/>
</dbReference>
<organism evidence="3 4">
    <name type="scientific">Jeotgalibacillus terrae</name>
    <dbReference type="NCBI Taxonomy" id="587735"/>
    <lineage>
        <taxon>Bacteria</taxon>
        <taxon>Bacillati</taxon>
        <taxon>Bacillota</taxon>
        <taxon>Bacilli</taxon>
        <taxon>Bacillales</taxon>
        <taxon>Caryophanaceae</taxon>
        <taxon>Jeotgalibacillus</taxon>
    </lineage>
</organism>
<accession>A0ABW5ZH61</accession>
<evidence type="ECO:0000313" key="3">
    <source>
        <dbReference type="EMBL" id="MFD2911436.1"/>
    </source>
</evidence>
<protein>
    <submittedName>
        <fullName evidence="3">Phage tail protein</fullName>
    </submittedName>
</protein>
<name>A0ABW5ZH61_9BACL</name>
<comment type="caution">
    <text evidence="3">The sequence shown here is derived from an EMBL/GenBank/DDBJ whole genome shotgun (WGS) entry which is preliminary data.</text>
</comment>
<proteinExistence type="predicted"/>
<keyword evidence="4" id="KW-1185">Reference proteome</keyword>
<dbReference type="InterPro" id="IPR022225">
    <property type="entry name" value="Phage_tail_fibre_N"/>
</dbReference>